<dbReference type="EnsemblPlants" id="AES60908">
    <property type="protein sequence ID" value="AES60908"/>
    <property type="gene ID" value="MTR_1g072330"/>
</dbReference>
<name>G7IED9_MEDTR</name>
<dbReference type="AlphaFoldDB" id="G7IED9"/>
<organism evidence="1 3">
    <name type="scientific">Medicago truncatula</name>
    <name type="common">Barrel medic</name>
    <name type="synonym">Medicago tribuloides</name>
    <dbReference type="NCBI Taxonomy" id="3880"/>
    <lineage>
        <taxon>Eukaryota</taxon>
        <taxon>Viridiplantae</taxon>
        <taxon>Streptophyta</taxon>
        <taxon>Embryophyta</taxon>
        <taxon>Tracheophyta</taxon>
        <taxon>Spermatophyta</taxon>
        <taxon>Magnoliopsida</taxon>
        <taxon>eudicotyledons</taxon>
        <taxon>Gunneridae</taxon>
        <taxon>Pentapetalae</taxon>
        <taxon>rosids</taxon>
        <taxon>fabids</taxon>
        <taxon>Fabales</taxon>
        <taxon>Fabaceae</taxon>
        <taxon>Papilionoideae</taxon>
        <taxon>50 kb inversion clade</taxon>
        <taxon>NPAAA clade</taxon>
        <taxon>Hologalegina</taxon>
        <taxon>IRL clade</taxon>
        <taxon>Trifolieae</taxon>
        <taxon>Medicago</taxon>
    </lineage>
</organism>
<dbReference type="Proteomes" id="UP000002051">
    <property type="component" value="Unassembled WGS sequence"/>
</dbReference>
<evidence type="ECO:0000313" key="3">
    <source>
        <dbReference type="Proteomes" id="UP000002051"/>
    </source>
</evidence>
<gene>
    <name evidence="1" type="ordered locus">MTR_1g072330</name>
</gene>
<dbReference type="HOGENOM" id="CLU_1646210_0_0_1"/>
<protein>
    <submittedName>
        <fullName evidence="1 2">Uncharacterized protein</fullName>
    </submittedName>
</protein>
<reference evidence="2" key="3">
    <citation type="submission" date="2015-04" db="UniProtKB">
        <authorList>
            <consortium name="EnsemblPlants"/>
        </authorList>
    </citation>
    <scope>IDENTIFICATION</scope>
    <source>
        <strain evidence="2">cv. Jemalong A17</strain>
    </source>
</reference>
<keyword evidence="3" id="KW-1185">Reference proteome</keyword>
<reference evidence="1 3" key="2">
    <citation type="journal article" date="2014" name="BMC Genomics">
        <title>An improved genome release (version Mt4.0) for the model legume Medicago truncatula.</title>
        <authorList>
            <person name="Tang H."/>
            <person name="Krishnakumar V."/>
            <person name="Bidwell S."/>
            <person name="Rosen B."/>
            <person name="Chan A."/>
            <person name="Zhou S."/>
            <person name="Gentzbittel L."/>
            <person name="Childs K.L."/>
            <person name="Yandell M."/>
            <person name="Gundlach H."/>
            <person name="Mayer K.F."/>
            <person name="Schwartz D.C."/>
            <person name="Town C.D."/>
        </authorList>
    </citation>
    <scope>GENOME REANNOTATION</scope>
    <source>
        <strain evidence="2 3">cv. Jemalong A17</strain>
    </source>
</reference>
<accession>A0A0C3UP71</accession>
<dbReference type="EMBL" id="CM001217">
    <property type="protein sequence ID" value="AES60908.2"/>
    <property type="molecule type" value="Genomic_DNA"/>
</dbReference>
<evidence type="ECO:0000313" key="1">
    <source>
        <dbReference type="EMBL" id="AES60908.2"/>
    </source>
</evidence>
<proteinExistence type="predicted"/>
<accession>G7IED9</accession>
<sequence>MTDMDTTLMNVIATVLPESSYFHVGKNVRVMCITDCRYALGKKDLKELDAIQRRHFVLWVGGYVSRYALGNIVLEEQRCKETLCMDNVASYGLPCAFFIAVKIRDNKPILLDEIHRHWHRLCMAEENNEDGFSVDEEWNSVQERLKKVPYQMKLEIKEVLR</sequence>
<evidence type="ECO:0000313" key="2">
    <source>
        <dbReference type="EnsemblPlants" id="AES60908"/>
    </source>
</evidence>
<reference evidence="1 3" key="1">
    <citation type="journal article" date="2011" name="Nature">
        <title>The Medicago genome provides insight into the evolution of rhizobial symbioses.</title>
        <authorList>
            <person name="Young N.D."/>
            <person name="Debelle F."/>
            <person name="Oldroyd G.E."/>
            <person name="Geurts R."/>
            <person name="Cannon S.B."/>
            <person name="Udvardi M.K."/>
            <person name="Benedito V.A."/>
            <person name="Mayer K.F."/>
            <person name="Gouzy J."/>
            <person name="Schoof H."/>
            <person name="Van de Peer Y."/>
            <person name="Proost S."/>
            <person name="Cook D.R."/>
            <person name="Meyers B.C."/>
            <person name="Spannagl M."/>
            <person name="Cheung F."/>
            <person name="De Mita S."/>
            <person name="Krishnakumar V."/>
            <person name="Gundlach H."/>
            <person name="Zhou S."/>
            <person name="Mudge J."/>
            <person name="Bharti A.K."/>
            <person name="Murray J.D."/>
            <person name="Naoumkina M.A."/>
            <person name="Rosen B."/>
            <person name="Silverstein K.A."/>
            <person name="Tang H."/>
            <person name="Rombauts S."/>
            <person name="Zhao P.X."/>
            <person name="Zhou P."/>
            <person name="Barbe V."/>
            <person name="Bardou P."/>
            <person name="Bechner M."/>
            <person name="Bellec A."/>
            <person name="Berger A."/>
            <person name="Berges H."/>
            <person name="Bidwell S."/>
            <person name="Bisseling T."/>
            <person name="Choisne N."/>
            <person name="Couloux A."/>
            <person name="Denny R."/>
            <person name="Deshpande S."/>
            <person name="Dai X."/>
            <person name="Doyle J.J."/>
            <person name="Dudez A.M."/>
            <person name="Farmer A.D."/>
            <person name="Fouteau S."/>
            <person name="Franken C."/>
            <person name="Gibelin C."/>
            <person name="Gish J."/>
            <person name="Goldstein S."/>
            <person name="Gonzalez A.J."/>
            <person name="Green P.J."/>
            <person name="Hallab A."/>
            <person name="Hartog M."/>
            <person name="Hua A."/>
            <person name="Humphray S.J."/>
            <person name="Jeong D.H."/>
            <person name="Jing Y."/>
            <person name="Jocker A."/>
            <person name="Kenton S.M."/>
            <person name="Kim D.J."/>
            <person name="Klee K."/>
            <person name="Lai H."/>
            <person name="Lang C."/>
            <person name="Lin S."/>
            <person name="Macmil S.L."/>
            <person name="Magdelenat G."/>
            <person name="Matthews L."/>
            <person name="McCorrison J."/>
            <person name="Monaghan E.L."/>
            <person name="Mun J.H."/>
            <person name="Najar F.Z."/>
            <person name="Nicholson C."/>
            <person name="Noirot C."/>
            <person name="O'Bleness M."/>
            <person name="Paule C.R."/>
            <person name="Poulain J."/>
            <person name="Prion F."/>
            <person name="Qin B."/>
            <person name="Qu C."/>
            <person name="Retzel E.F."/>
            <person name="Riddle C."/>
            <person name="Sallet E."/>
            <person name="Samain S."/>
            <person name="Samson N."/>
            <person name="Sanders I."/>
            <person name="Saurat O."/>
            <person name="Scarpelli C."/>
            <person name="Schiex T."/>
            <person name="Segurens B."/>
            <person name="Severin A.J."/>
            <person name="Sherrier D.J."/>
            <person name="Shi R."/>
            <person name="Sims S."/>
            <person name="Singer S.R."/>
            <person name="Sinharoy S."/>
            <person name="Sterck L."/>
            <person name="Viollet A."/>
            <person name="Wang B.B."/>
            <person name="Wang K."/>
            <person name="Wang M."/>
            <person name="Wang X."/>
            <person name="Warfsmann J."/>
            <person name="Weissenbach J."/>
            <person name="White D.D."/>
            <person name="White J.D."/>
            <person name="Wiley G.B."/>
            <person name="Wincker P."/>
            <person name="Xing Y."/>
            <person name="Yang L."/>
            <person name="Yao Z."/>
            <person name="Ying F."/>
            <person name="Zhai J."/>
            <person name="Zhou L."/>
            <person name="Zuber A."/>
            <person name="Denarie J."/>
            <person name="Dixon R.A."/>
            <person name="May G.D."/>
            <person name="Schwartz D.C."/>
            <person name="Rogers J."/>
            <person name="Quetier F."/>
            <person name="Town C.D."/>
            <person name="Roe B.A."/>
        </authorList>
    </citation>
    <scope>NUCLEOTIDE SEQUENCE [LARGE SCALE GENOMIC DNA]</scope>
    <source>
        <strain evidence="1">A17</strain>
        <strain evidence="2 3">cv. Jemalong A17</strain>
    </source>
</reference>